<evidence type="ECO:0000313" key="8">
    <source>
        <dbReference type="WBParaSite" id="ASIM_0001135001-mRNA-1"/>
    </source>
</evidence>
<dbReference type="Pfam" id="PF13716">
    <property type="entry name" value="CRAL_TRIO_2"/>
    <property type="match status" value="1"/>
</dbReference>
<reference evidence="8" key="1">
    <citation type="submission" date="2017-02" db="UniProtKB">
        <authorList>
            <consortium name="WormBaseParasite"/>
        </authorList>
    </citation>
    <scope>IDENTIFICATION</scope>
</reference>
<dbReference type="InterPro" id="IPR056804">
    <property type="entry name" value="Spectrin_SESTD1"/>
</dbReference>
<evidence type="ECO:0000256" key="3">
    <source>
        <dbReference type="SAM" id="Coils"/>
    </source>
</evidence>
<dbReference type="InterPro" id="IPR001251">
    <property type="entry name" value="CRAL-TRIO_dom"/>
</dbReference>
<dbReference type="PANTHER" id="PTHR46607:SF1">
    <property type="entry name" value="SEC14 DOMAIN AND SPECTRIN REPEAT-CONTAINING PROTEIN 1"/>
    <property type="match status" value="1"/>
</dbReference>
<reference evidence="6 7" key="2">
    <citation type="submission" date="2018-11" db="EMBL/GenBank/DDBJ databases">
        <authorList>
            <consortium name="Pathogen Informatics"/>
        </authorList>
    </citation>
    <scope>NUCLEOTIDE SEQUENCE [LARGE SCALE GENOMIC DNA]</scope>
</reference>
<sequence>MDVQKQRSRLLRKIAFLPGSRDRAARPILVINAVCNEVTSQCDAHSGAHSQPNMNAPAYEDIVSLIGYLAHIPDERSRLLGFTVLIDGRHAHLKHLRNALRACQHALYKQIKQVVIIQPEKFLEQQKLSFDLIKEAYDFKTTLTSVHKLSKYVDITQLPDSLGGTFCYDPQNWIDLREKYENFIAKASSWIQTAKRHEKLALNESADSGDSCKTVIAPDELRKQGDELLDKLLPAGANAFNTLNSDWNSAAQKVELMTKQIKNVEEAPELEAKRAHQRACYRASMKLIDDHAQGIRNLVEWIFGAGEKWLLTLHEVGESADDSKQLVKDHVQLEAKSKAISDISLWIECLNVIDKINNVKNTWIHCIEVSDQADELCEMANRLIAEFPAHAITLENNREQMREVTNRFCCRVQRQKHIAMQSVRFHQLLNECSRKTDILLESLCTEVKAGDAASAEKERVDMESKVDEVEKIYHKLMENGVSFIDELCIDESNSSGRAVARDYSAGIVHVRERLEETRERRRRCHHLVDMRRLKIQQLLQLYTCEKDGEQAIKWIDELHNTLVNDYDVVERNNEALKKLREDRTKLEETARSTYEYGKQLCQVALVLRRSLRMDVQPQLVLNQRLESVWGAFCRALSDNEAKLNISDAFHATIKEVSNRLDELCFNVNEHLIETCLSQNKHSFNLLNSERKSLANDTRELKHIAEMLVANTDEKGNRYVYLRIVCRRITTLLRLRQLNTLNNRVAKLLFSEFELKTKSQDRTNKRNAADEIRYKLANLEEKQRKLEKLWMNSICTAATPSTTLISKEGKNSADNNHNIDDKNTSDAVTERNNSTRDRHVRIAPNAVRFDSSQNASLPVLTHSIANENVNSTNHA</sequence>
<accession>A0A0M3JTI8</accession>
<keyword evidence="7" id="KW-1185">Reference proteome</keyword>
<dbReference type="GO" id="GO:0080025">
    <property type="term" value="F:phosphatidylinositol-3,5-bisphosphate binding"/>
    <property type="evidence" value="ECO:0007669"/>
    <property type="project" value="TreeGrafter"/>
</dbReference>
<evidence type="ECO:0000256" key="4">
    <source>
        <dbReference type="SAM" id="MobiDB-lite"/>
    </source>
</evidence>
<organism evidence="8">
    <name type="scientific">Anisakis simplex</name>
    <name type="common">Herring worm</name>
    <dbReference type="NCBI Taxonomy" id="6269"/>
    <lineage>
        <taxon>Eukaryota</taxon>
        <taxon>Metazoa</taxon>
        <taxon>Ecdysozoa</taxon>
        <taxon>Nematoda</taxon>
        <taxon>Chromadorea</taxon>
        <taxon>Rhabditida</taxon>
        <taxon>Spirurina</taxon>
        <taxon>Ascaridomorpha</taxon>
        <taxon>Ascaridoidea</taxon>
        <taxon>Anisakidae</taxon>
        <taxon>Anisakis</taxon>
        <taxon>Anisakis simplex complex</taxon>
    </lineage>
</organism>
<dbReference type="GO" id="GO:0005546">
    <property type="term" value="F:phosphatidylinositol-4,5-bisphosphate binding"/>
    <property type="evidence" value="ECO:0007669"/>
    <property type="project" value="TreeGrafter"/>
</dbReference>
<evidence type="ECO:0000313" key="6">
    <source>
        <dbReference type="EMBL" id="VDK43910.1"/>
    </source>
</evidence>
<comment type="similarity">
    <text evidence="2">Belongs to the SOLO family.</text>
</comment>
<dbReference type="GO" id="GO:0070273">
    <property type="term" value="F:phosphatidylinositol-4-phosphate binding"/>
    <property type="evidence" value="ECO:0007669"/>
    <property type="project" value="TreeGrafter"/>
</dbReference>
<feature type="domain" description="CRAL-TRIO" evidence="5">
    <location>
        <begin position="4"/>
        <end position="170"/>
    </location>
</feature>
<feature type="region of interest" description="Disordered" evidence="4">
    <location>
        <begin position="805"/>
        <end position="837"/>
    </location>
</feature>
<proteinExistence type="inferred from homology"/>
<dbReference type="GO" id="GO:0010314">
    <property type="term" value="F:phosphatidylinositol-5-phosphate binding"/>
    <property type="evidence" value="ECO:0007669"/>
    <property type="project" value="TreeGrafter"/>
</dbReference>
<dbReference type="WBParaSite" id="ASIM_0001135001-mRNA-1">
    <property type="protein sequence ID" value="ASIM_0001135001-mRNA-1"/>
    <property type="gene ID" value="ASIM_0001135001"/>
</dbReference>
<dbReference type="Gene3D" id="1.20.58.60">
    <property type="match status" value="1"/>
</dbReference>
<keyword evidence="3" id="KW-0175">Coiled coil</keyword>
<evidence type="ECO:0000256" key="1">
    <source>
        <dbReference type="ARBA" id="ARBA00022737"/>
    </source>
</evidence>
<name>A0A0M3JTI8_ANISI</name>
<dbReference type="OrthoDB" id="5859883at2759"/>
<evidence type="ECO:0000313" key="7">
    <source>
        <dbReference type="Proteomes" id="UP000267096"/>
    </source>
</evidence>
<dbReference type="Proteomes" id="UP000267096">
    <property type="component" value="Unassembled WGS sequence"/>
</dbReference>
<dbReference type="GO" id="GO:0032266">
    <property type="term" value="F:phosphatidylinositol-3-phosphate binding"/>
    <property type="evidence" value="ECO:0007669"/>
    <property type="project" value="TreeGrafter"/>
</dbReference>
<feature type="compositionally biased region" description="Basic and acidic residues" evidence="4">
    <location>
        <begin position="806"/>
        <end position="823"/>
    </location>
</feature>
<dbReference type="PROSITE" id="PS50191">
    <property type="entry name" value="CRAL_TRIO"/>
    <property type="match status" value="1"/>
</dbReference>
<dbReference type="PANTHER" id="PTHR46607">
    <property type="entry name" value="SEC14 DOMAIN AND SPECTRIN REPEAT-CONTAINING PROTEIN 1"/>
    <property type="match status" value="1"/>
</dbReference>
<protein>
    <submittedName>
        <fullName evidence="8">CRAL-TRIO domain-containing protein</fullName>
    </submittedName>
</protein>
<feature type="coiled-coil region" evidence="3">
    <location>
        <begin position="452"/>
        <end position="479"/>
    </location>
</feature>
<dbReference type="GO" id="GO:0043325">
    <property type="term" value="F:phosphatidylinositol-3,4-bisphosphate binding"/>
    <property type="evidence" value="ECO:0007669"/>
    <property type="project" value="TreeGrafter"/>
</dbReference>
<evidence type="ECO:0000259" key="5">
    <source>
        <dbReference type="PROSITE" id="PS50191"/>
    </source>
</evidence>
<feature type="coiled-coil region" evidence="3">
    <location>
        <begin position="761"/>
        <end position="788"/>
    </location>
</feature>
<dbReference type="EMBL" id="UYRR01031026">
    <property type="protein sequence ID" value="VDK43910.1"/>
    <property type="molecule type" value="Genomic_DNA"/>
</dbReference>
<dbReference type="SUPFAM" id="SSF46966">
    <property type="entry name" value="Spectrin repeat"/>
    <property type="match status" value="1"/>
</dbReference>
<evidence type="ECO:0000256" key="2">
    <source>
        <dbReference type="ARBA" id="ARBA00038285"/>
    </source>
</evidence>
<gene>
    <name evidence="6" type="ORF">ASIM_LOCUS10908</name>
</gene>
<keyword evidence="1" id="KW-0677">Repeat</keyword>
<dbReference type="Pfam" id="PF24915">
    <property type="entry name" value="Spectrin_SESTD1"/>
    <property type="match status" value="1"/>
</dbReference>
<dbReference type="AlphaFoldDB" id="A0A0M3JTI8"/>